<dbReference type="AlphaFoldDB" id="A0A3B0SP68"/>
<feature type="non-terminal residue" evidence="1">
    <location>
        <position position="1"/>
    </location>
</feature>
<dbReference type="EMBL" id="UOEF01000454">
    <property type="protein sequence ID" value="VAW06023.1"/>
    <property type="molecule type" value="Genomic_DNA"/>
</dbReference>
<accession>A0A3B0SP68</accession>
<proteinExistence type="predicted"/>
<evidence type="ECO:0000313" key="1">
    <source>
        <dbReference type="EMBL" id="VAW06023.1"/>
    </source>
</evidence>
<sequence length="32" mass="3824">DQIDAYSDLKWEEVSRFETTPTAVEFDMYYSS</sequence>
<gene>
    <name evidence="1" type="ORF">MNBD_ALPHA04-2054</name>
</gene>
<organism evidence="1">
    <name type="scientific">hydrothermal vent metagenome</name>
    <dbReference type="NCBI Taxonomy" id="652676"/>
    <lineage>
        <taxon>unclassified sequences</taxon>
        <taxon>metagenomes</taxon>
        <taxon>ecological metagenomes</taxon>
    </lineage>
</organism>
<name>A0A3B0SP68_9ZZZZ</name>
<evidence type="ECO:0008006" key="2">
    <source>
        <dbReference type="Google" id="ProtNLM"/>
    </source>
</evidence>
<protein>
    <recommendedName>
        <fullName evidence="2">Glutamine synthetase</fullName>
    </recommendedName>
</protein>
<reference evidence="1" key="1">
    <citation type="submission" date="2018-06" db="EMBL/GenBank/DDBJ databases">
        <authorList>
            <person name="Zhirakovskaya E."/>
        </authorList>
    </citation>
    <scope>NUCLEOTIDE SEQUENCE</scope>
</reference>